<dbReference type="Pfam" id="PF02585">
    <property type="entry name" value="PIG-L"/>
    <property type="match status" value="1"/>
</dbReference>
<dbReference type="Gene3D" id="3.40.50.10320">
    <property type="entry name" value="LmbE-like"/>
    <property type="match status" value="1"/>
</dbReference>
<organism evidence="1 2">
    <name type="scientific">Flavobacterium cupreum</name>
    <dbReference type="NCBI Taxonomy" id="2133766"/>
    <lineage>
        <taxon>Bacteria</taxon>
        <taxon>Pseudomonadati</taxon>
        <taxon>Bacteroidota</taxon>
        <taxon>Flavobacteriia</taxon>
        <taxon>Flavobacteriales</taxon>
        <taxon>Flavobacteriaceae</taxon>
        <taxon>Flavobacterium</taxon>
    </lineage>
</organism>
<dbReference type="OrthoDB" id="9790023at2"/>
<dbReference type="NCBIfam" id="TIGR04001">
    <property type="entry name" value="thiol_BshB1"/>
    <property type="match status" value="1"/>
</dbReference>
<dbReference type="InterPro" id="IPR024078">
    <property type="entry name" value="LmbE-like_dom_sf"/>
</dbReference>
<dbReference type="SUPFAM" id="SSF102588">
    <property type="entry name" value="LmbE-like"/>
    <property type="match status" value="1"/>
</dbReference>
<keyword evidence="2" id="KW-1185">Reference proteome</keyword>
<dbReference type="GO" id="GO:0019213">
    <property type="term" value="F:deacetylase activity"/>
    <property type="evidence" value="ECO:0007669"/>
    <property type="project" value="InterPro"/>
</dbReference>
<comment type="caution">
    <text evidence="1">The sequence shown here is derived from an EMBL/GenBank/DDBJ whole genome shotgun (WGS) entry which is preliminary data.</text>
</comment>
<reference evidence="2" key="1">
    <citation type="journal article" date="2019" name="Syst. Appl. Microbiol.">
        <title>Flavobacterium circumlabens sp. nov. and Flavobacterium cupreum sp. nov., two psychrotrophic species isolated from Antarctic environmental samples.</title>
        <authorList>
            <person name="Kralova S."/>
            <person name="Busse H.-J."/>
            <person name="Svec P."/>
            <person name="Maslanova I."/>
            <person name="Stankova E."/>
            <person name="Bartak M."/>
            <person name="Sedlacek I."/>
        </authorList>
    </citation>
    <scope>NUCLEOTIDE SEQUENCE [LARGE SCALE GENOMIC DNA]</scope>
    <source>
        <strain evidence="2">CCM 8825</strain>
    </source>
</reference>
<dbReference type="RefSeq" id="WP_127336437.1">
    <property type="nucleotide sequence ID" value="NZ_QWDM01000001.1"/>
</dbReference>
<sequence>MSIDILAFGAHPDDVECAAAGVILKTIKNNGKVVIVDLTKGELGSFGDQHSRGKEALQASAMLGIIAREQLNLRDGNIENTHENRLKVIHLIRKYQPKIILANAVFDRHPDHKKAADLIREASFLSGLRKIETFEQGEMQLKWRAGAVYHYIQDYFIKPDVVVDITDFFTKKTEVIQAYDTQFVSASDSGAVGILNLLKQIESTNQIFGRAIGVQYAEGFTCERYIGAKDLLDLI</sequence>
<dbReference type="InterPro" id="IPR003737">
    <property type="entry name" value="GlcNAc_PI_deacetylase-related"/>
</dbReference>
<dbReference type="AlphaFoldDB" id="A0A434ACN9"/>
<dbReference type="PANTHER" id="PTHR12993:SF30">
    <property type="entry name" value="N-ACETYL-ALPHA-D-GLUCOSAMINYL L-MALATE DEACETYLASE 1"/>
    <property type="match status" value="1"/>
</dbReference>
<name>A0A434ACN9_9FLAO</name>
<dbReference type="EMBL" id="QWDM01000001">
    <property type="protein sequence ID" value="RUT72141.1"/>
    <property type="molecule type" value="Genomic_DNA"/>
</dbReference>
<dbReference type="Proteomes" id="UP000288102">
    <property type="component" value="Unassembled WGS sequence"/>
</dbReference>
<protein>
    <submittedName>
        <fullName evidence="1">Bacillithiol biosynthesis deacetylase BshB1</fullName>
    </submittedName>
</protein>
<proteinExistence type="predicted"/>
<dbReference type="GO" id="GO:0071793">
    <property type="term" value="P:bacillithiol biosynthetic process"/>
    <property type="evidence" value="ECO:0007669"/>
    <property type="project" value="InterPro"/>
</dbReference>
<evidence type="ECO:0000313" key="2">
    <source>
        <dbReference type="Proteomes" id="UP000288102"/>
    </source>
</evidence>
<accession>A0A434ACN9</accession>
<dbReference type="InterPro" id="IPR023842">
    <property type="entry name" value="Bacillithiol_biosynth_BshB1"/>
</dbReference>
<evidence type="ECO:0000313" key="1">
    <source>
        <dbReference type="EMBL" id="RUT72141.1"/>
    </source>
</evidence>
<dbReference type="GO" id="GO:0016811">
    <property type="term" value="F:hydrolase activity, acting on carbon-nitrogen (but not peptide) bonds, in linear amides"/>
    <property type="evidence" value="ECO:0007669"/>
    <property type="project" value="TreeGrafter"/>
</dbReference>
<dbReference type="PANTHER" id="PTHR12993">
    <property type="entry name" value="N-ACETYLGLUCOSAMINYL-PHOSPHATIDYLINOSITOL DE-N-ACETYLASE-RELATED"/>
    <property type="match status" value="1"/>
</dbReference>
<gene>
    <name evidence="1" type="primary">bshB1</name>
    <name evidence="1" type="ORF">D0817_00535</name>
</gene>